<keyword evidence="3" id="KW-0547">Nucleotide-binding</keyword>
<organism evidence="8">
    <name type="scientific">Mytilinidion resinicola</name>
    <dbReference type="NCBI Taxonomy" id="574789"/>
    <lineage>
        <taxon>Eukaryota</taxon>
        <taxon>Fungi</taxon>
        <taxon>Dikarya</taxon>
        <taxon>Ascomycota</taxon>
        <taxon>Pezizomycotina</taxon>
        <taxon>Dothideomycetes</taxon>
        <taxon>Pleosporomycetidae</taxon>
        <taxon>Mytilinidiales</taxon>
        <taxon>Mytilinidiaceae</taxon>
        <taxon>Mytilinidion</taxon>
    </lineage>
</organism>
<dbReference type="RefSeq" id="XP_033576346.1">
    <property type="nucleotide sequence ID" value="XM_033713989.1"/>
</dbReference>
<keyword evidence="5" id="KW-0067">ATP-binding</keyword>
<evidence type="ECO:0000313" key="10">
    <source>
        <dbReference type="RefSeq" id="XP_033576346.1"/>
    </source>
</evidence>
<name>A0A6A6YKI6_9PEZI</name>
<proteinExistence type="predicted"/>
<reference evidence="10" key="3">
    <citation type="submission" date="2025-04" db="UniProtKB">
        <authorList>
            <consortium name="RefSeq"/>
        </authorList>
    </citation>
    <scope>IDENTIFICATION</scope>
    <source>
        <strain evidence="10">CBS 304.34</strain>
    </source>
</reference>
<sequence>MIAKHLLGDDASDIVDVADRPEEGAAAGPPIPEGTWKAYTDKELFEMTDTPPEIAIHYAMSEIYDNPNVPTFRTAARRAGGTESRWIVYMDYAPFGTLDVIIEEYGKTRYGQIPEPFIWYVAESLASACKTLIWGDEPSSDLDSVHASDISVSSNDDQAGDGNQKVKGSDDPPLRYVHTDIKPENILLGEAQTAYYPVYKHPLLADLGDLATSGGRHKLDTPGYLAPEVEVALPVSGKTMVWEIGIILYSLTRRVAGIKAQNALDREAPTELDETIPVEDLLEKPSINNESYKYLYSKRLEDLIIDCLQTHKRGRPTIARLHDKAREGLDLINQTQKLLDADVDTVPQFLRINFKPDQYPIASKRKRRKPTIS</sequence>
<keyword evidence="2" id="KW-0808">Transferase</keyword>
<accession>A0A6A6YKI6</accession>
<dbReference type="AlphaFoldDB" id="A0A6A6YKI6"/>
<reference evidence="8 10" key="1">
    <citation type="journal article" date="2020" name="Stud. Mycol.">
        <title>101 Dothideomycetes genomes: a test case for predicting lifestyles and emergence of pathogens.</title>
        <authorList>
            <person name="Haridas S."/>
            <person name="Albert R."/>
            <person name="Binder M."/>
            <person name="Bloem J."/>
            <person name="Labutti K."/>
            <person name="Salamov A."/>
            <person name="Andreopoulos B."/>
            <person name="Baker S."/>
            <person name="Barry K."/>
            <person name="Bills G."/>
            <person name="Bluhm B."/>
            <person name="Cannon C."/>
            <person name="Castanera R."/>
            <person name="Culley D."/>
            <person name="Daum C."/>
            <person name="Ezra D."/>
            <person name="Gonzalez J."/>
            <person name="Henrissat B."/>
            <person name="Kuo A."/>
            <person name="Liang C."/>
            <person name="Lipzen A."/>
            <person name="Lutzoni F."/>
            <person name="Magnuson J."/>
            <person name="Mondo S."/>
            <person name="Nolan M."/>
            <person name="Ohm R."/>
            <person name="Pangilinan J."/>
            <person name="Park H.-J."/>
            <person name="Ramirez L."/>
            <person name="Alfaro M."/>
            <person name="Sun H."/>
            <person name="Tritt A."/>
            <person name="Yoshinaga Y."/>
            <person name="Zwiers L.-H."/>
            <person name="Turgeon B."/>
            <person name="Goodwin S."/>
            <person name="Spatafora J."/>
            <person name="Crous P."/>
            <person name="Grigoriev I."/>
        </authorList>
    </citation>
    <scope>NUCLEOTIDE SEQUENCE</scope>
    <source>
        <strain evidence="8 10">CBS 304.34</strain>
    </source>
</reference>
<dbReference type="EMBL" id="MU003701">
    <property type="protein sequence ID" value="KAF2809382.1"/>
    <property type="molecule type" value="Genomic_DNA"/>
</dbReference>
<dbReference type="PANTHER" id="PTHR43671">
    <property type="entry name" value="SERINE/THREONINE-PROTEIN KINASE NEK"/>
    <property type="match status" value="1"/>
</dbReference>
<dbReference type="Proteomes" id="UP000504636">
    <property type="component" value="Unplaced"/>
</dbReference>
<feature type="domain" description="Protein kinase" evidence="7">
    <location>
        <begin position="1"/>
        <end position="329"/>
    </location>
</feature>
<dbReference type="GO" id="GO:0004674">
    <property type="term" value="F:protein serine/threonine kinase activity"/>
    <property type="evidence" value="ECO:0007669"/>
    <property type="project" value="UniProtKB-EC"/>
</dbReference>
<dbReference type="GO" id="GO:0005524">
    <property type="term" value="F:ATP binding"/>
    <property type="evidence" value="ECO:0007669"/>
    <property type="project" value="UniProtKB-KW"/>
</dbReference>
<dbReference type="InterPro" id="IPR011009">
    <property type="entry name" value="Kinase-like_dom_sf"/>
</dbReference>
<evidence type="ECO:0000256" key="4">
    <source>
        <dbReference type="ARBA" id="ARBA00022777"/>
    </source>
</evidence>
<evidence type="ECO:0000256" key="3">
    <source>
        <dbReference type="ARBA" id="ARBA00022741"/>
    </source>
</evidence>
<evidence type="ECO:0000256" key="1">
    <source>
        <dbReference type="ARBA" id="ARBA00012513"/>
    </source>
</evidence>
<evidence type="ECO:0000313" key="9">
    <source>
        <dbReference type="Proteomes" id="UP000504636"/>
    </source>
</evidence>
<dbReference type="OrthoDB" id="310217at2759"/>
<dbReference type="PROSITE" id="PS00108">
    <property type="entry name" value="PROTEIN_KINASE_ST"/>
    <property type="match status" value="1"/>
</dbReference>
<dbReference type="SUPFAM" id="SSF56112">
    <property type="entry name" value="Protein kinase-like (PK-like)"/>
    <property type="match status" value="1"/>
</dbReference>
<reference evidence="10" key="2">
    <citation type="submission" date="2020-04" db="EMBL/GenBank/DDBJ databases">
        <authorList>
            <consortium name="NCBI Genome Project"/>
        </authorList>
    </citation>
    <scope>NUCLEOTIDE SEQUENCE</scope>
    <source>
        <strain evidence="10">CBS 304.34</strain>
    </source>
</reference>
<keyword evidence="9" id="KW-1185">Reference proteome</keyword>
<protein>
    <recommendedName>
        <fullName evidence="1">non-specific serine/threonine protein kinase</fullName>
        <ecNumber evidence="1">2.7.11.1</ecNumber>
    </recommendedName>
</protein>
<dbReference type="SMART" id="SM00220">
    <property type="entry name" value="S_TKc"/>
    <property type="match status" value="1"/>
</dbReference>
<dbReference type="Gene3D" id="1.10.510.10">
    <property type="entry name" value="Transferase(Phosphotransferase) domain 1"/>
    <property type="match status" value="1"/>
</dbReference>
<evidence type="ECO:0000256" key="6">
    <source>
        <dbReference type="SAM" id="MobiDB-lite"/>
    </source>
</evidence>
<dbReference type="Pfam" id="PF00069">
    <property type="entry name" value="Pkinase"/>
    <property type="match status" value="1"/>
</dbReference>
<evidence type="ECO:0000313" key="8">
    <source>
        <dbReference type="EMBL" id="KAF2809382.1"/>
    </source>
</evidence>
<dbReference type="GeneID" id="54454882"/>
<dbReference type="PROSITE" id="PS50011">
    <property type="entry name" value="PROTEIN_KINASE_DOM"/>
    <property type="match status" value="1"/>
</dbReference>
<evidence type="ECO:0000256" key="5">
    <source>
        <dbReference type="ARBA" id="ARBA00022840"/>
    </source>
</evidence>
<evidence type="ECO:0000256" key="2">
    <source>
        <dbReference type="ARBA" id="ARBA00022679"/>
    </source>
</evidence>
<gene>
    <name evidence="8 10" type="ORF">BDZ99DRAFT_28017</name>
</gene>
<feature type="region of interest" description="Disordered" evidence="6">
    <location>
        <begin position="145"/>
        <end position="174"/>
    </location>
</feature>
<dbReference type="InterPro" id="IPR008271">
    <property type="entry name" value="Ser/Thr_kinase_AS"/>
</dbReference>
<dbReference type="InterPro" id="IPR000719">
    <property type="entry name" value="Prot_kinase_dom"/>
</dbReference>
<dbReference type="PANTHER" id="PTHR43671:SF13">
    <property type="entry name" value="SERINE_THREONINE-PROTEIN KINASE NEK2"/>
    <property type="match status" value="1"/>
</dbReference>
<keyword evidence="4" id="KW-0418">Kinase</keyword>
<dbReference type="InterPro" id="IPR050660">
    <property type="entry name" value="NEK_Ser/Thr_kinase"/>
</dbReference>
<evidence type="ECO:0000259" key="7">
    <source>
        <dbReference type="PROSITE" id="PS50011"/>
    </source>
</evidence>
<dbReference type="EC" id="2.7.11.1" evidence="1"/>